<dbReference type="RefSeq" id="XP_019044983.1">
    <property type="nucleotide sequence ID" value="XM_019193506.1"/>
</dbReference>
<dbReference type="AlphaFoldDB" id="A0A1B9FYR1"/>
<evidence type="ECO:0000256" key="6">
    <source>
        <dbReference type="ARBA" id="ARBA00022801"/>
    </source>
</evidence>
<feature type="binding site" evidence="8">
    <location>
        <position position="208"/>
    </location>
    <ligand>
        <name>Mn(2+)</name>
        <dbReference type="ChEBI" id="CHEBI:29035"/>
        <label>1</label>
    </ligand>
</feature>
<dbReference type="PRINTS" id="PR00116">
    <property type="entry name" value="ARGINASE"/>
</dbReference>
<dbReference type="GeneID" id="30211298"/>
<reference evidence="12" key="1">
    <citation type="submission" date="2013-07" db="EMBL/GenBank/DDBJ databases">
        <title>The Genome Sequence of Cryptococcus bestiolae CBS10118.</title>
        <authorList>
            <consortium name="The Broad Institute Genome Sequencing Platform"/>
            <person name="Cuomo C."/>
            <person name="Litvintseva A."/>
            <person name="Chen Y."/>
            <person name="Heitman J."/>
            <person name="Sun S."/>
            <person name="Springer D."/>
            <person name="Dromer F."/>
            <person name="Young S.K."/>
            <person name="Zeng Q."/>
            <person name="Gargeya S."/>
            <person name="Fitzgerald M."/>
            <person name="Abouelleil A."/>
            <person name="Alvarado L."/>
            <person name="Berlin A.M."/>
            <person name="Chapman S.B."/>
            <person name="Dewar J."/>
            <person name="Goldberg J."/>
            <person name="Griggs A."/>
            <person name="Gujja S."/>
            <person name="Hansen M."/>
            <person name="Howarth C."/>
            <person name="Imamovic A."/>
            <person name="Larimer J."/>
            <person name="McCowan C."/>
            <person name="Murphy C."/>
            <person name="Pearson M."/>
            <person name="Priest M."/>
            <person name="Roberts A."/>
            <person name="Saif S."/>
            <person name="Shea T."/>
            <person name="Sykes S."/>
            <person name="Wortman J."/>
            <person name="Nusbaum C."/>
            <person name="Birren B."/>
        </authorList>
    </citation>
    <scope>NUCLEOTIDE SEQUENCE [LARGE SCALE GENOMIC DNA]</scope>
    <source>
        <strain evidence="12">CBS 10118</strain>
    </source>
</reference>
<evidence type="ECO:0000256" key="9">
    <source>
        <dbReference type="PROSITE-ProRule" id="PRU00742"/>
    </source>
</evidence>
<evidence type="ECO:0000313" key="12">
    <source>
        <dbReference type="EMBL" id="OCF23913.1"/>
    </source>
</evidence>
<evidence type="ECO:0000256" key="11">
    <source>
        <dbReference type="RuleBase" id="RU361159"/>
    </source>
</evidence>
<keyword evidence="5 8" id="KW-0479">Metal-binding</keyword>
<evidence type="ECO:0000256" key="7">
    <source>
        <dbReference type="ARBA" id="ARBA00023211"/>
    </source>
</evidence>
<dbReference type="VEuPathDB" id="FungiDB:I302_06899"/>
<reference evidence="13" key="2">
    <citation type="submission" date="2013-07" db="EMBL/GenBank/DDBJ databases">
        <authorList>
            <consortium name="The Broad Institute Genome Sequencing Platform"/>
            <person name="Cuomo C."/>
            <person name="Litvintseva A."/>
            <person name="Chen Y."/>
            <person name="Heitman J."/>
            <person name="Sun S."/>
            <person name="Springer D."/>
            <person name="Dromer F."/>
            <person name="Young S.K."/>
            <person name="Zeng Q."/>
            <person name="Gargeya S."/>
            <person name="Fitzgerald M."/>
            <person name="Abouelleil A."/>
            <person name="Alvarado L."/>
            <person name="Berlin A.M."/>
            <person name="Chapman S.B."/>
            <person name="Dewar J."/>
            <person name="Goldberg J."/>
            <person name="Griggs A."/>
            <person name="Gujja S."/>
            <person name="Hansen M."/>
            <person name="Howarth C."/>
            <person name="Imamovic A."/>
            <person name="Larimer J."/>
            <person name="McCowan C."/>
            <person name="Murphy C."/>
            <person name="Pearson M."/>
            <person name="Priest M."/>
            <person name="Roberts A."/>
            <person name="Saif S."/>
            <person name="Shea T."/>
            <person name="Sykes S."/>
            <person name="Wortman J."/>
            <person name="Nusbaum C."/>
            <person name="Birren B."/>
        </authorList>
    </citation>
    <scope>NUCLEOTIDE SEQUENCE</scope>
    <source>
        <strain evidence="13">CBS 10118</strain>
    </source>
</reference>
<dbReference type="CDD" id="cd09989">
    <property type="entry name" value="Arginase"/>
    <property type="match status" value="1"/>
</dbReference>
<dbReference type="PROSITE" id="PS01053">
    <property type="entry name" value="ARGINASE_1"/>
    <property type="match status" value="1"/>
</dbReference>
<dbReference type="GO" id="GO:0000050">
    <property type="term" value="P:urea cycle"/>
    <property type="evidence" value="ECO:0007669"/>
    <property type="project" value="UniProtKB-UniPathway"/>
</dbReference>
<feature type="binding site" evidence="8">
    <location>
        <position position="181"/>
    </location>
    <ligand>
        <name>Mn(2+)</name>
        <dbReference type="ChEBI" id="CHEBI:29035"/>
        <label>1</label>
    </ligand>
</feature>
<dbReference type="PANTHER" id="PTHR43782">
    <property type="entry name" value="ARGINASE"/>
    <property type="match status" value="1"/>
</dbReference>
<keyword evidence="4 11" id="KW-0056">Arginine metabolism</keyword>
<dbReference type="InterPro" id="IPR006035">
    <property type="entry name" value="Ureohydrolase"/>
</dbReference>
<evidence type="ECO:0000256" key="5">
    <source>
        <dbReference type="ARBA" id="ARBA00022723"/>
    </source>
</evidence>
<dbReference type="SUPFAM" id="SSF52768">
    <property type="entry name" value="Arginase/deacetylase"/>
    <property type="match status" value="1"/>
</dbReference>
<dbReference type="Gene3D" id="3.40.800.10">
    <property type="entry name" value="Ureohydrolase domain"/>
    <property type="match status" value="1"/>
</dbReference>
<feature type="binding site" evidence="8">
    <location>
        <position position="312"/>
    </location>
    <ligand>
        <name>Mn(2+)</name>
        <dbReference type="ChEBI" id="CHEBI:29035"/>
        <label>1</label>
    </ligand>
</feature>
<evidence type="ECO:0000313" key="13">
    <source>
        <dbReference type="EMBL" id="WVW85325.1"/>
    </source>
</evidence>
<evidence type="ECO:0000256" key="4">
    <source>
        <dbReference type="ARBA" id="ARBA00022503"/>
    </source>
</evidence>
<sequence length="386" mass="41652">MSLLPRLSSSLKPSFANPIKRIGGLRAYHIHATPSAEKGRTEPQYKYKFLEGKPTVGIVGCPFSGGQGRTGVDLAPNKLISAGLVDQLSSLGWEVHYNSQEKFIDIPYNPIPASSPSAPETGTEVVSDSKDKEKKIQRLPDEDIGKMKKPRLVSEVNHIVSKEVEGIAKRGWLPLTLGGDHSLALGTVSGTKAKYPDACLIWVDAHADINTPETTDSGNLHGCPVSFLLGLEGTDVEPFNKWLKPCLKPEEIVYIGLRDVDGPEKEILKKHGIKAFSMHHVDKYGIGKVVEMALDHVNPDRSKPIHLSYDVDALDPMVAPSTGTPVRGGLTFREGHYITEALAETGCLVSVDIMEVNPSLLDPGSVEKTVAAGCSLARASLGETLL</sequence>
<dbReference type="KEGG" id="kbi:30211298"/>
<dbReference type="GO" id="GO:0005829">
    <property type="term" value="C:cytosol"/>
    <property type="evidence" value="ECO:0007669"/>
    <property type="project" value="TreeGrafter"/>
</dbReference>
<dbReference type="NCBIfam" id="TIGR01229">
    <property type="entry name" value="rocF_arginase"/>
    <property type="match status" value="1"/>
</dbReference>
<dbReference type="GO" id="GO:0005634">
    <property type="term" value="C:nucleus"/>
    <property type="evidence" value="ECO:0007669"/>
    <property type="project" value="TreeGrafter"/>
</dbReference>
<evidence type="ECO:0000313" key="14">
    <source>
        <dbReference type="Proteomes" id="UP000092730"/>
    </source>
</evidence>
<dbReference type="OrthoDB" id="9992747at2759"/>
<dbReference type="PANTHER" id="PTHR43782:SF3">
    <property type="entry name" value="ARGINASE"/>
    <property type="match status" value="1"/>
</dbReference>
<keyword evidence="7 8" id="KW-0464">Manganese</keyword>
<evidence type="ECO:0000256" key="8">
    <source>
        <dbReference type="PIRSR" id="PIRSR036979-1"/>
    </source>
</evidence>
<feature type="binding site" evidence="8">
    <location>
        <position position="310"/>
    </location>
    <ligand>
        <name>Mn(2+)</name>
        <dbReference type="ChEBI" id="CHEBI:29035"/>
        <label>1</label>
    </ligand>
</feature>
<gene>
    <name evidence="12" type="ORF">I302_06899</name>
    <name evidence="13" type="ORF">I302_107363</name>
</gene>
<dbReference type="EC" id="3.5.3.1" evidence="2 11"/>
<dbReference type="GO" id="GO:0004053">
    <property type="term" value="F:arginase activity"/>
    <property type="evidence" value="ECO:0007669"/>
    <property type="project" value="UniProtKB-EC"/>
</dbReference>
<dbReference type="InterPro" id="IPR020855">
    <property type="entry name" value="Ureohydrolase_Mn_BS"/>
</dbReference>
<feature type="binding site" evidence="8">
    <location>
        <position position="204"/>
    </location>
    <ligand>
        <name>Mn(2+)</name>
        <dbReference type="ChEBI" id="CHEBI:29035"/>
        <label>1</label>
    </ligand>
</feature>
<reference evidence="12" key="3">
    <citation type="submission" date="2014-01" db="EMBL/GenBank/DDBJ databases">
        <title>Evolution of pathogenesis and genome organization in the Tremellales.</title>
        <authorList>
            <person name="Cuomo C."/>
            <person name="Litvintseva A."/>
            <person name="Heitman J."/>
            <person name="Chen Y."/>
            <person name="Sun S."/>
            <person name="Springer D."/>
            <person name="Dromer F."/>
            <person name="Young S."/>
            <person name="Zeng Q."/>
            <person name="Chapman S."/>
            <person name="Gujja S."/>
            <person name="Saif S."/>
            <person name="Birren B."/>
        </authorList>
    </citation>
    <scope>NUCLEOTIDE SEQUENCE</scope>
    <source>
        <strain evidence="12">CBS 10118</strain>
    </source>
</reference>
<evidence type="ECO:0000256" key="10">
    <source>
        <dbReference type="RuleBase" id="RU003684"/>
    </source>
</evidence>
<dbReference type="UniPathway" id="UPA00158">
    <property type="reaction ID" value="UER00270"/>
</dbReference>
<comment type="catalytic activity">
    <reaction evidence="11">
        <text>L-arginine + H2O = urea + L-ornithine</text>
        <dbReference type="Rhea" id="RHEA:20569"/>
        <dbReference type="ChEBI" id="CHEBI:15377"/>
        <dbReference type="ChEBI" id="CHEBI:16199"/>
        <dbReference type="ChEBI" id="CHEBI:32682"/>
        <dbReference type="ChEBI" id="CHEBI:46911"/>
        <dbReference type="EC" id="3.5.3.1"/>
    </reaction>
</comment>
<dbReference type="InterPro" id="IPR014033">
    <property type="entry name" value="Arginase"/>
</dbReference>
<dbReference type="EMBL" id="CP144546">
    <property type="protein sequence ID" value="WVW85325.1"/>
    <property type="molecule type" value="Genomic_DNA"/>
</dbReference>
<dbReference type="Proteomes" id="UP000092730">
    <property type="component" value="Chromosome 6"/>
</dbReference>
<dbReference type="PROSITE" id="PS51409">
    <property type="entry name" value="ARGINASE_2"/>
    <property type="match status" value="1"/>
</dbReference>
<comment type="similarity">
    <text evidence="9 10">Belongs to the arginase family.</text>
</comment>
<dbReference type="InterPro" id="IPR023696">
    <property type="entry name" value="Ureohydrolase_dom_sf"/>
</dbReference>
<reference evidence="13" key="4">
    <citation type="submission" date="2024-02" db="EMBL/GenBank/DDBJ databases">
        <title>Comparative genomics of Cryptococcus and Kwoniella reveals pathogenesis evolution and contrasting modes of karyotype evolution via chromosome fusion or intercentromeric recombination.</title>
        <authorList>
            <person name="Coelho M.A."/>
            <person name="David-Palma M."/>
            <person name="Shea T."/>
            <person name="Bowers K."/>
            <person name="McGinley-Smith S."/>
            <person name="Mohammad A.W."/>
            <person name="Gnirke A."/>
            <person name="Yurkov A.M."/>
            <person name="Nowrousian M."/>
            <person name="Sun S."/>
            <person name="Cuomo C.A."/>
            <person name="Heitman J."/>
        </authorList>
    </citation>
    <scope>NUCLEOTIDE SEQUENCE</scope>
    <source>
        <strain evidence="13">CBS 10118</strain>
    </source>
</reference>
<dbReference type="EMBL" id="KI894023">
    <property type="protein sequence ID" value="OCF23913.1"/>
    <property type="molecule type" value="Genomic_DNA"/>
</dbReference>
<accession>A0A1B9FYR1</accession>
<dbReference type="GO" id="GO:0030145">
    <property type="term" value="F:manganese ion binding"/>
    <property type="evidence" value="ECO:0007669"/>
    <property type="project" value="TreeGrafter"/>
</dbReference>
<organism evidence="12">
    <name type="scientific">Kwoniella bestiolae CBS 10118</name>
    <dbReference type="NCBI Taxonomy" id="1296100"/>
    <lineage>
        <taxon>Eukaryota</taxon>
        <taxon>Fungi</taxon>
        <taxon>Dikarya</taxon>
        <taxon>Basidiomycota</taxon>
        <taxon>Agaricomycotina</taxon>
        <taxon>Tremellomycetes</taxon>
        <taxon>Tremellales</taxon>
        <taxon>Cryptococcaceae</taxon>
        <taxon>Kwoniella</taxon>
    </lineage>
</organism>
<evidence type="ECO:0000256" key="1">
    <source>
        <dbReference type="ARBA" id="ARBA00005098"/>
    </source>
</evidence>
<protein>
    <recommendedName>
        <fullName evidence="3 11">Arginase</fullName>
        <ecNumber evidence="2 11">3.5.3.1</ecNumber>
    </recommendedName>
</protein>
<comment type="pathway">
    <text evidence="1">Nitrogen metabolism; urea cycle; L-ornithine and urea from L-arginine: step 1/1.</text>
</comment>
<proteinExistence type="inferred from homology"/>
<dbReference type="STRING" id="1296100.A0A1B9FYR1"/>
<name>A0A1B9FYR1_9TREE</name>
<dbReference type="GO" id="GO:0006525">
    <property type="term" value="P:arginine metabolic process"/>
    <property type="evidence" value="ECO:0007669"/>
    <property type="project" value="UniProtKB-KW"/>
</dbReference>
<keyword evidence="6 10" id="KW-0378">Hydrolase</keyword>
<evidence type="ECO:0000256" key="2">
    <source>
        <dbReference type="ARBA" id="ARBA00012168"/>
    </source>
</evidence>
<keyword evidence="14" id="KW-1185">Reference proteome</keyword>
<dbReference type="Pfam" id="PF00491">
    <property type="entry name" value="Arginase"/>
    <property type="match status" value="1"/>
</dbReference>
<comment type="cofactor">
    <cofactor evidence="8 11">
        <name>Mn(2+)</name>
        <dbReference type="ChEBI" id="CHEBI:29035"/>
    </cofactor>
    <text evidence="8 11">Binds 2 manganese ions per subunit.</text>
</comment>
<evidence type="ECO:0000256" key="3">
    <source>
        <dbReference type="ARBA" id="ARBA00018123"/>
    </source>
</evidence>
<feature type="binding site" evidence="8">
    <location>
        <position position="206"/>
    </location>
    <ligand>
        <name>Mn(2+)</name>
        <dbReference type="ChEBI" id="CHEBI:29035"/>
        <label>1</label>
    </ligand>
</feature>